<dbReference type="OrthoDB" id="9798454at2"/>
<reference evidence="6" key="2">
    <citation type="submission" date="2016-11" db="EMBL/GenBank/DDBJ databases">
        <authorList>
            <person name="Papadimitriou K."/>
        </authorList>
    </citation>
    <scope>NUCLEOTIDE SEQUENCE [LARGE SCALE GENOMIC DNA]</scope>
    <source>
        <strain evidence="6">ACA-DC 1533</strain>
    </source>
</reference>
<dbReference type="InterPro" id="IPR029039">
    <property type="entry name" value="Flavoprotein-like_sf"/>
</dbReference>
<reference evidence="4" key="3">
    <citation type="submission" date="2016-11" db="EMBL/GenBank/DDBJ databases">
        <authorList>
            <person name="Jaros S."/>
            <person name="Januszkiewicz K."/>
            <person name="Wedrychowicz H."/>
        </authorList>
    </citation>
    <scope>NUCLEOTIDE SEQUENCE [LARGE SCALE GENOMIC DNA]</scope>
    <source>
        <strain evidence="4">ACA-DC 1533</strain>
    </source>
</reference>
<proteinExistence type="predicted"/>
<evidence type="ECO:0000256" key="1">
    <source>
        <dbReference type="ARBA" id="ARBA00023002"/>
    </source>
</evidence>
<dbReference type="GeneID" id="95348967"/>
<accession>A0A0R2JLJ7</accession>
<evidence type="ECO:0000313" key="5">
    <source>
        <dbReference type="Proteomes" id="UP000051491"/>
    </source>
</evidence>
<dbReference type="GO" id="GO:0009055">
    <property type="term" value="F:electron transfer activity"/>
    <property type="evidence" value="ECO:0007669"/>
    <property type="project" value="TreeGrafter"/>
</dbReference>
<protein>
    <submittedName>
        <fullName evidence="4">NAD(P)H oxidoreductase YRKL @ Putative NADPH-quinone reductase (Modulator of drug activity B) @ Flavodoxin 2</fullName>
        <ecNumber evidence="4">1.6.99.-</ecNumber>
    </submittedName>
</protein>
<evidence type="ECO:0000313" key="3">
    <source>
        <dbReference type="EMBL" id="KRN76213.1"/>
    </source>
</evidence>
<gene>
    <name evidence="3" type="ORF">IV43_GL000789</name>
    <name evidence="4" type="ORF">LAC1533_0889</name>
</gene>
<dbReference type="InterPro" id="IPR003680">
    <property type="entry name" value="Flavodoxin_fold"/>
</dbReference>
<dbReference type="Proteomes" id="UP000051491">
    <property type="component" value="Unassembled WGS sequence"/>
</dbReference>
<sequence length="232" mass="26990">MKTLVLVAHPKEQDSLTQAFLKQALTFGNQDIKRRVLSDTQVDGFLAQDEMQDVLQAERIIFQFPLYWYSAPANLHQWLADSLITPYKEKMSAKELGLVVSTGRPESEFALGKKQGYSLSELLRPFAAIADNLGMRMLPYFVIPQFEYQTDKQHQQLLIDYLQYLELPRDHSFSQREEWFINRLAQLTKNKDESHYQQTLSMISQQIAERGERLTELKDEVAMIKNIEEGDL</sequence>
<evidence type="ECO:0000313" key="4">
    <source>
        <dbReference type="EMBL" id="SFV40309.1"/>
    </source>
</evidence>
<dbReference type="PANTHER" id="PTHR47307">
    <property type="entry name" value="GLUTATHIONE-REGULATED POTASSIUM-EFFLUX SYSTEM ANCILLARY PROTEIN KEFG"/>
    <property type="match status" value="1"/>
</dbReference>
<dbReference type="InterPro" id="IPR046980">
    <property type="entry name" value="KefG/KefF"/>
</dbReference>
<dbReference type="GO" id="GO:0010181">
    <property type="term" value="F:FMN binding"/>
    <property type="evidence" value="ECO:0007669"/>
    <property type="project" value="TreeGrafter"/>
</dbReference>
<dbReference type="Pfam" id="PF02525">
    <property type="entry name" value="Flavodoxin_2"/>
    <property type="match status" value="1"/>
</dbReference>
<dbReference type="EMBL" id="JQBK01000194">
    <property type="protein sequence ID" value="KRN76213.1"/>
    <property type="molecule type" value="Genomic_DNA"/>
</dbReference>
<dbReference type="STRING" id="89059.LAC1533_0889"/>
<dbReference type="EC" id="1.6.99.-" evidence="4"/>
<dbReference type="KEGG" id="laca:LAC1533_0889"/>
<dbReference type="PANTHER" id="PTHR47307:SF1">
    <property type="entry name" value="GLUTATHIONE-REGULATED POTASSIUM-EFFLUX SYSTEM ANCILLARY PROTEIN KEFG"/>
    <property type="match status" value="1"/>
</dbReference>
<dbReference type="EMBL" id="LT630287">
    <property type="protein sequence ID" value="SFV40309.1"/>
    <property type="molecule type" value="Genomic_DNA"/>
</dbReference>
<feature type="domain" description="Flavodoxin-like fold" evidence="2">
    <location>
        <begin position="1"/>
        <end position="163"/>
    </location>
</feature>
<dbReference type="AlphaFoldDB" id="A0A0R2JLJ7"/>
<organism evidence="3 5">
    <name type="scientific">Ligilactobacillus acidipiscis</name>
    <dbReference type="NCBI Taxonomy" id="89059"/>
    <lineage>
        <taxon>Bacteria</taxon>
        <taxon>Bacillati</taxon>
        <taxon>Bacillota</taxon>
        <taxon>Bacilli</taxon>
        <taxon>Lactobacillales</taxon>
        <taxon>Lactobacillaceae</taxon>
        <taxon>Ligilactobacillus</taxon>
    </lineage>
</organism>
<dbReference type="Gene3D" id="3.40.50.360">
    <property type="match status" value="1"/>
</dbReference>
<dbReference type="GO" id="GO:0003955">
    <property type="term" value="F:NAD(P)H dehydrogenase (quinone) activity"/>
    <property type="evidence" value="ECO:0007669"/>
    <property type="project" value="TreeGrafter"/>
</dbReference>
<dbReference type="SUPFAM" id="SSF52218">
    <property type="entry name" value="Flavoproteins"/>
    <property type="match status" value="1"/>
</dbReference>
<dbReference type="PATRIC" id="fig|89059.3.peg.822"/>
<name>A0A0R2JLJ7_9LACO</name>
<evidence type="ECO:0000259" key="2">
    <source>
        <dbReference type="Pfam" id="PF02525"/>
    </source>
</evidence>
<keyword evidence="1 4" id="KW-0560">Oxidoreductase</keyword>
<dbReference type="Proteomes" id="UP000190935">
    <property type="component" value="Chromosome I"/>
</dbReference>
<dbReference type="RefSeq" id="WP_010498093.1">
    <property type="nucleotide sequence ID" value="NZ_JBHUGU010000002.1"/>
</dbReference>
<reference evidence="3 5" key="1">
    <citation type="journal article" date="2015" name="Genome Announc.">
        <title>Expanding the biotechnology potential of lactobacilli through comparative genomics of 213 strains and associated genera.</title>
        <authorList>
            <person name="Sun Z."/>
            <person name="Harris H.M."/>
            <person name="McCann A."/>
            <person name="Guo C."/>
            <person name="Argimon S."/>
            <person name="Zhang W."/>
            <person name="Yang X."/>
            <person name="Jeffery I.B."/>
            <person name="Cooney J.C."/>
            <person name="Kagawa T.F."/>
            <person name="Liu W."/>
            <person name="Song Y."/>
            <person name="Salvetti E."/>
            <person name="Wrobel A."/>
            <person name="Rasinkangas P."/>
            <person name="Parkhill J."/>
            <person name="Rea M.C."/>
            <person name="O'Sullivan O."/>
            <person name="Ritari J."/>
            <person name="Douillard F.P."/>
            <person name="Paul Ross R."/>
            <person name="Yang R."/>
            <person name="Briner A.E."/>
            <person name="Felis G.E."/>
            <person name="de Vos W.M."/>
            <person name="Barrangou R."/>
            <person name="Klaenhammer T.R."/>
            <person name="Caufield P.W."/>
            <person name="Cui Y."/>
            <person name="Zhang H."/>
            <person name="O'Toole P.W."/>
        </authorList>
    </citation>
    <scope>NUCLEOTIDE SEQUENCE [LARGE SCALE GENOMIC DNA]</scope>
    <source>
        <strain evidence="3 5">DSM 15353</strain>
    </source>
</reference>
<evidence type="ECO:0000313" key="6">
    <source>
        <dbReference type="Proteomes" id="UP000190935"/>
    </source>
</evidence>